<sequence>MYSYGISNDLPSLSFSLELKIHFLSAHEAAQKIQSNFPSSLTNSSISLLRASSSLIAPEFRFLSTGMEISEISPEVDDYIKESIEISLGLPISEKNMQLKIVALEDTRHRLQSQIFELEDRLILAKAEANLNAQGLRRSIEDKEKILSEYAQLQEHHSKLEEGFKRTVEACDELERDNEELYAKLIDSSKVRVDLMAQVESLKVEKEQLLVNLNKAEEEVVLLSKENKILEREKKVFAEHFKRRQLGHDPKLPASSAAKIKGKSGIRKSTAAGRLIDSDKEDARDPLTPINFNSPELDAFHPSV</sequence>
<feature type="coiled-coil region" evidence="1">
    <location>
        <begin position="94"/>
        <end position="233"/>
    </location>
</feature>
<keyword evidence="1" id="KW-0175">Coiled coil</keyword>
<dbReference type="Proteomes" id="UP001140206">
    <property type="component" value="Chromosome 2"/>
</dbReference>
<comment type="caution">
    <text evidence="3">The sequence shown here is derived from an EMBL/GenBank/DDBJ whole genome shotgun (WGS) entry which is preliminary data.</text>
</comment>
<gene>
    <name evidence="3" type="ORF">LUZ62_036484</name>
</gene>
<feature type="compositionally biased region" description="Basic and acidic residues" evidence="2">
    <location>
        <begin position="276"/>
        <end position="285"/>
    </location>
</feature>
<dbReference type="PANTHER" id="PTHR35689:SF1">
    <property type="entry name" value="EARLY ENDOSOME ANTIGEN"/>
    <property type="match status" value="1"/>
</dbReference>
<accession>A0AAV8F3M5</accession>
<dbReference type="PANTHER" id="PTHR35689">
    <property type="entry name" value="EARLY ENDOSOME ANTIGEN"/>
    <property type="match status" value="1"/>
</dbReference>
<evidence type="ECO:0000313" key="3">
    <source>
        <dbReference type="EMBL" id="KAJ4785238.1"/>
    </source>
</evidence>
<proteinExistence type="predicted"/>
<protein>
    <submittedName>
        <fullName evidence="3">SKIP interacting protein 16</fullName>
    </submittedName>
</protein>
<dbReference type="EMBL" id="JAMFTS010000002">
    <property type="protein sequence ID" value="KAJ4785238.1"/>
    <property type="molecule type" value="Genomic_DNA"/>
</dbReference>
<reference evidence="3" key="1">
    <citation type="submission" date="2022-08" db="EMBL/GenBank/DDBJ databases">
        <authorList>
            <person name="Marques A."/>
        </authorList>
    </citation>
    <scope>NUCLEOTIDE SEQUENCE</scope>
    <source>
        <strain evidence="3">RhyPub2mFocal</strain>
        <tissue evidence="3">Leaves</tissue>
    </source>
</reference>
<feature type="region of interest" description="Disordered" evidence="2">
    <location>
        <begin position="248"/>
        <end position="304"/>
    </location>
</feature>
<evidence type="ECO:0000256" key="2">
    <source>
        <dbReference type="SAM" id="MobiDB-lite"/>
    </source>
</evidence>
<evidence type="ECO:0000256" key="1">
    <source>
        <dbReference type="SAM" id="Coils"/>
    </source>
</evidence>
<organism evidence="3 4">
    <name type="scientific">Rhynchospora pubera</name>
    <dbReference type="NCBI Taxonomy" id="906938"/>
    <lineage>
        <taxon>Eukaryota</taxon>
        <taxon>Viridiplantae</taxon>
        <taxon>Streptophyta</taxon>
        <taxon>Embryophyta</taxon>
        <taxon>Tracheophyta</taxon>
        <taxon>Spermatophyta</taxon>
        <taxon>Magnoliopsida</taxon>
        <taxon>Liliopsida</taxon>
        <taxon>Poales</taxon>
        <taxon>Cyperaceae</taxon>
        <taxon>Cyperoideae</taxon>
        <taxon>Rhynchosporeae</taxon>
        <taxon>Rhynchospora</taxon>
    </lineage>
</organism>
<name>A0AAV8F3M5_9POAL</name>
<evidence type="ECO:0000313" key="4">
    <source>
        <dbReference type="Proteomes" id="UP001140206"/>
    </source>
</evidence>
<keyword evidence="4" id="KW-1185">Reference proteome</keyword>
<dbReference type="AlphaFoldDB" id="A0AAV8F3M5"/>